<feature type="domain" description="HemN C-terminal" evidence="1">
    <location>
        <begin position="3"/>
        <end position="70"/>
    </location>
</feature>
<protein>
    <recommendedName>
        <fullName evidence="1">HemN C-terminal domain-containing protein</fullName>
    </recommendedName>
</protein>
<organism evidence="2 3">
    <name type="scientific">Marinobacterium aestuariivivens</name>
    <dbReference type="NCBI Taxonomy" id="1698799"/>
    <lineage>
        <taxon>Bacteria</taxon>
        <taxon>Pseudomonadati</taxon>
        <taxon>Pseudomonadota</taxon>
        <taxon>Gammaproteobacteria</taxon>
        <taxon>Oceanospirillales</taxon>
        <taxon>Oceanospirillaceae</taxon>
        <taxon>Marinobacterium</taxon>
    </lineage>
</organism>
<gene>
    <name evidence="2" type="ORF">ACFQDL_28530</name>
</gene>
<keyword evidence="3" id="KW-1185">Reference proteome</keyword>
<evidence type="ECO:0000313" key="3">
    <source>
        <dbReference type="Proteomes" id="UP001596422"/>
    </source>
</evidence>
<comment type="caution">
    <text evidence="2">The sequence shown here is derived from an EMBL/GenBank/DDBJ whole genome shotgun (WGS) entry which is preliminary data.</text>
</comment>
<dbReference type="InterPro" id="IPR010723">
    <property type="entry name" value="HemN_C"/>
</dbReference>
<sequence length="95" mass="10935">MNADDRIRRRVIGELICHFELDQNSIEERFGIAFDDYFAAEQAEIESFIADGLVERRDRVLTVTAAGRLLIRRICMAFDAYIPKQAPVQGFSRII</sequence>
<dbReference type="RefSeq" id="WP_379912106.1">
    <property type="nucleotide sequence ID" value="NZ_JBHSWE010000001.1"/>
</dbReference>
<name>A0ABW2A8B7_9GAMM</name>
<dbReference type="EMBL" id="JBHSWE010000001">
    <property type="protein sequence ID" value="MFC6673600.1"/>
    <property type="molecule type" value="Genomic_DNA"/>
</dbReference>
<dbReference type="InterPro" id="IPR058240">
    <property type="entry name" value="rSAM_sf"/>
</dbReference>
<dbReference type="Proteomes" id="UP001596422">
    <property type="component" value="Unassembled WGS sequence"/>
</dbReference>
<evidence type="ECO:0000259" key="1">
    <source>
        <dbReference type="Pfam" id="PF06969"/>
    </source>
</evidence>
<reference evidence="3" key="1">
    <citation type="journal article" date="2019" name="Int. J. Syst. Evol. Microbiol.">
        <title>The Global Catalogue of Microorganisms (GCM) 10K type strain sequencing project: providing services to taxonomists for standard genome sequencing and annotation.</title>
        <authorList>
            <consortium name="The Broad Institute Genomics Platform"/>
            <consortium name="The Broad Institute Genome Sequencing Center for Infectious Disease"/>
            <person name="Wu L."/>
            <person name="Ma J."/>
        </authorList>
    </citation>
    <scope>NUCLEOTIDE SEQUENCE [LARGE SCALE GENOMIC DNA]</scope>
    <source>
        <strain evidence="3">NBRC 111756</strain>
    </source>
</reference>
<evidence type="ECO:0000313" key="2">
    <source>
        <dbReference type="EMBL" id="MFC6673600.1"/>
    </source>
</evidence>
<proteinExistence type="predicted"/>
<dbReference type="SUPFAM" id="SSF102114">
    <property type="entry name" value="Radical SAM enzymes"/>
    <property type="match status" value="1"/>
</dbReference>
<dbReference type="Pfam" id="PF06969">
    <property type="entry name" value="HemN_C"/>
    <property type="match status" value="1"/>
</dbReference>
<accession>A0ABW2A8B7</accession>
<dbReference type="Gene3D" id="1.10.10.920">
    <property type="match status" value="1"/>
</dbReference>